<dbReference type="VEuPathDB" id="FungiDB:GGTG_10737"/>
<accession>J3PB64</accession>
<feature type="region of interest" description="Disordered" evidence="1">
    <location>
        <begin position="1"/>
        <end position="81"/>
    </location>
</feature>
<reference evidence="2" key="2">
    <citation type="submission" date="2010-07" db="EMBL/GenBank/DDBJ databases">
        <authorList>
            <consortium name="The Broad Institute Genome Sequencing Platform"/>
            <consortium name="Broad Institute Genome Sequencing Center for Infectious Disease"/>
            <person name="Ma L.-J."/>
            <person name="Dead R."/>
            <person name="Young S."/>
            <person name="Zeng Q."/>
            <person name="Koehrsen M."/>
            <person name="Alvarado L."/>
            <person name="Berlin A."/>
            <person name="Chapman S.B."/>
            <person name="Chen Z."/>
            <person name="Freedman E."/>
            <person name="Gellesch M."/>
            <person name="Goldberg J."/>
            <person name="Griggs A."/>
            <person name="Gujja S."/>
            <person name="Heilman E.R."/>
            <person name="Heiman D."/>
            <person name="Hepburn T."/>
            <person name="Howarth C."/>
            <person name="Jen D."/>
            <person name="Larson L."/>
            <person name="Mehta T."/>
            <person name="Neiman D."/>
            <person name="Pearson M."/>
            <person name="Roberts A."/>
            <person name="Saif S."/>
            <person name="Shea T."/>
            <person name="Shenoy N."/>
            <person name="Sisk P."/>
            <person name="Stolte C."/>
            <person name="Sykes S."/>
            <person name="Walk T."/>
            <person name="White J."/>
            <person name="Yandava C."/>
            <person name="Haas B."/>
            <person name="Nusbaum C."/>
            <person name="Birren B."/>
        </authorList>
    </citation>
    <scope>NUCLEOTIDE SEQUENCE</scope>
    <source>
        <strain evidence="2">R3-111a-1</strain>
    </source>
</reference>
<evidence type="ECO:0000256" key="1">
    <source>
        <dbReference type="SAM" id="MobiDB-lite"/>
    </source>
</evidence>
<evidence type="ECO:0000313" key="2">
    <source>
        <dbReference type="EMBL" id="EJT71480.1"/>
    </source>
</evidence>
<reference evidence="3" key="5">
    <citation type="submission" date="2018-04" db="UniProtKB">
        <authorList>
            <consortium name="EnsemblFungi"/>
        </authorList>
    </citation>
    <scope>IDENTIFICATION</scope>
    <source>
        <strain evidence="3">R3-111a-1</strain>
    </source>
</reference>
<evidence type="ECO:0000313" key="3">
    <source>
        <dbReference type="EnsemblFungi" id="EJT71480"/>
    </source>
</evidence>
<dbReference type="Proteomes" id="UP000006039">
    <property type="component" value="Unassembled WGS sequence"/>
</dbReference>
<reference evidence="2" key="3">
    <citation type="submission" date="2010-09" db="EMBL/GenBank/DDBJ databases">
        <title>Annotation of Gaeumannomyces graminis var. tritici R3-111a-1.</title>
        <authorList>
            <consortium name="The Broad Institute Genome Sequencing Platform"/>
            <person name="Ma L.-J."/>
            <person name="Dead R."/>
            <person name="Young S.K."/>
            <person name="Zeng Q."/>
            <person name="Gargeya S."/>
            <person name="Fitzgerald M."/>
            <person name="Haas B."/>
            <person name="Abouelleil A."/>
            <person name="Alvarado L."/>
            <person name="Arachchi H.M."/>
            <person name="Berlin A."/>
            <person name="Brown A."/>
            <person name="Chapman S.B."/>
            <person name="Chen Z."/>
            <person name="Dunbar C."/>
            <person name="Freedman E."/>
            <person name="Gearin G."/>
            <person name="Gellesch M."/>
            <person name="Goldberg J."/>
            <person name="Griggs A."/>
            <person name="Gujja S."/>
            <person name="Heiman D."/>
            <person name="Howarth C."/>
            <person name="Larson L."/>
            <person name="Lui A."/>
            <person name="MacDonald P.J.P."/>
            <person name="Mehta T."/>
            <person name="Montmayeur A."/>
            <person name="Murphy C."/>
            <person name="Neiman D."/>
            <person name="Pearson M."/>
            <person name="Priest M."/>
            <person name="Roberts A."/>
            <person name="Saif S."/>
            <person name="Shea T."/>
            <person name="Shenoy N."/>
            <person name="Sisk P."/>
            <person name="Stolte C."/>
            <person name="Sykes S."/>
            <person name="Yandava C."/>
            <person name="Wortman J."/>
            <person name="Nusbaum C."/>
            <person name="Birren B."/>
        </authorList>
    </citation>
    <scope>NUCLEOTIDE SEQUENCE</scope>
    <source>
        <strain evidence="2">R3-111a-1</strain>
    </source>
</reference>
<gene>
    <name evidence="3" type="primary">20351195</name>
    <name evidence="2" type="ORF">GGTG_10737</name>
</gene>
<dbReference type="HOGENOM" id="CLU_2574022_0_0_1"/>
<dbReference type="EMBL" id="GL385400">
    <property type="protein sequence ID" value="EJT71480.1"/>
    <property type="molecule type" value="Genomic_DNA"/>
</dbReference>
<keyword evidence="4" id="KW-1185">Reference proteome</keyword>
<reference evidence="4" key="1">
    <citation type="submission" date="2010-07" db="EMBL/GenBank/DDBJ databases">
        <title>The genome sequence of Gaeumannomyces graminis var. tritici strain R3-111a-1.</title>
        <authorList>
            <consortium name="The Broad Institute Genome Sequencing Platform"/>
            <person name="Ma L.-J."/>
            <person name="Dead R."/>
            <person name="Young S."/>
            <person name="Zeng Q."/>
            <person name="Koehrsen M."/>
            <person name="Alvarado L."/>
            <person name="Berlin A."/>
            <person name="Chapman S.B."/>
            <person name="Chen Z."/>
            <person name="Freedman E."/>
            <person name="Gellesch M."/>
            <person name="Goldberg J."/>
            <person name="Griggs A."/>
            <person name="Gujja S."/>
            <person name="Heilman E.R."/>
            <person name="Heiman D."/>
            <person name="Hepburn T."/>
            <person name="Howarth C."/>
            <person name="Jen D."/>
            <person name="Larson L."/>
            <person name="Mehta T."/>
            <person name="Neiman D."/>
            <person name="Pearson M."/>
            <person name="Roberts A."/>
            <person name="Saif S."/>
            <person name="Shea T."/>
            <person name="Shenoy N."/>
            <person name="Sisk P."/>
            <person name="Stolte C."/>
            <person name="Sykes S."/>
            <person name="Walk T."/>
            <person name="White J."/>
            <person name="Yandava C."/>
            <person name="Haas B."/>
            <person name="Nusbaum C."/>
            <person name="Birren B."/>
        </authorList>
    </citation>
    <scope>NUCLEOTIDE SEQUENCE [LARGE SCALE GENOMIC DNA]</scope>
    <source>
        <strain evidence="4">R3-111a-1</strain>
    </source>
</reference>
<proteinExistence type="predicted"/>
<reference evidence="3" key="4">
    <citation type="journal article" date="2015" name="G3 (Bethesda)">
        <title>Genome sequences of three phytopathogenic species of the Magnaporthaceae family of fungi.</title>
        <authorList>
            <person name="Okagaki L.H."/>
            <person name="Nunes C.C."/>
            <person name="Sailsbery J."/>
            <person name="Clay B."/>
            <person name="Brown D."/>
            <person name="John T."/>
            <person name="Oh Y."/>
            <person name="Young N."/>
            <person name="Fitzgerald M."/>
            <person name="Haas B.J."/>
            <person name="Zeng Q."/>
            <person name="Young S."/>
            <person name="Adiconis X."/>
            <person name="Fan L."/>
            <person name="Levin J.Z."/>
            <person name="Mitchell T.K."/>
            <person name="Okubara P.A."/>
            <person name="Farman M.L."/>
            <person name="Kohn L.M."/>
            <person name="Birren B."/>
            <person name="Ma L.-J."/>
            <person name="Dean R.A."/>
        </authorList>
    </citation>
    <scope>NUCLEOTIDE SEQUENCE</scope>
    <source>
        <strain evidence="3">R3-111a-1</strain>
    </source>
</reference>
<feature type="compositionally biased region" description="Polar residues" evidence="1">
    <location>
        <begin position="1"/>
        <end position="11"/>
    </location>
</feature>
<protein>
    <submittedName>
        <fullName evidence="2 3">Uncharacterized protein</fullName>
    </submittedName>
</protein>
<organism evidence="2">
    <name type="scientific">Gaeumannomyces tritici (strain R3-111a-1)</name>
    <name type="common">Wheat and barley take-all root rot fungus</name>
    <name type="synonym">Gaeumannomyces graminis var. tritici</name>
    <dbReference type="NCBI Taxonomy" id="644352"/>
    <lineage>
        <taxon>Eukaryota</taxon>
        <taxon>Fungi</taxon>
        <taxon>Dikarya</taxon>
        <taxon>Ascomycota</taxon>
        <taxon>Pezizomycotina</taxon>
        <taxon>Sordariomycetes</taxon>
        <taxon>Sordariomycetidae</taxon>
        <taxon>Magnaporthales</taxon>
        <taxon>Magnaporthaceae</taxon>
        <taxon>Gaeumannomyces</taxon>
    </lineage>
</organism>
<dbReference type="AlphaFoldDB" id="J3PB64"/>
<dbReference type="EnsemblFungi" id="EJT71480">
    <property type="protein sequence ID" value="EJT71480"/>
    <property type="gene ID" value="GGTG_10737"/>
</dbReference>
<dbReference type="GeneID" id="20351195"/>
<evidence type="ECO:0000313" key="4">
    <source>
        <dbReference type="Proteomes" id="UP000006039"/>
    </source>
</evidence>
<dbReference type="RefSeq" id="XP_009226877.1">
    <property type="nucleotide sequence ID" value="XM_009228613.1"/>
</dbReference>
<name>J3PB64_GAET3</name>
<sequence>MFLSTAGSLSWPNAAASAKPRTPPSKATENTKRETGAAPLTWPCVHSRESAAPGYREGLPALLDPHLPSDKDNQRTVTLQA</sequence>